<name>S5Z0I4_PARAH</name>
<dbReference type="GO" id="GO:0043565">
    <property type="term" value="F:sequence-specific DNA binding"/>
    <property type="evidence" value="ECO:0007669"/>
    <property type="project" value="InterPro"/>
</dbReference>
<evidence type="ECO:0000256" key="3">
    <source>
        <dbReference type="ARBA" id="ARBA00023163"/>
    </source>
</evidence>
<evidence type="ECO:0000259" key="4">
    <source>
        <dbReference type="PROSITE" id="PS01124"/>
    </source>
</evidence>
<dbReference type="InterPro" id="IPR032783">
    <property type="entry name" value="AraC_lig"/>
</dbReference>
<accession>S5Z0I4</accession>
<evidence type="ECO:0000256" key="1">
    <source>
        <dbReference type="ARBA" id="ARBA00023015"/>
    </source>
</evidence>
<dbReference type="HOGENOM" id="CLU_000445_81_0_5"/>
<dbReference type="Gene3D" id="1.10.10.60">
    <property type="entry name" value="Homeodomain-like"/>
    <property type="match status" value="2"/>
</dbReference>
<reference evidence="5 6" key="1">
    <citation type="journal article" date="2014" name="BMC Genomics">
        <title>Architecture and functions of a multipartite genome of the methylotrophic bacterium Paracoccus aminophilus JCM 7686, containing primary and secondary chromids.</title>
        <authorList>
            <person name="Dziewit L."/>
            <person name="Czarnecki J."/>
            <person name="Wibberg D."/>
            <person name="Radlinska M."/>
            <person name="Mrozek P."/>
            <person name="Szymczak M."/>
            <person name="Schluter A."/>
            <person name="Puhler A."/>
            <person name="Bartosik D."/>
        </authorList>
    </citation>
    <scope>NUCLEOTIDE SEQUENCE [LARGE SCALE GENOMIC DNA]</scope>
    <source>
        <strain evidence="5">JCM 7686</strain>
        <plasmid evidence="6">Plasmid pAMI4</plasmid>
    </source>
</reference>
<dbReference type="PROSITE" id="PS01124">
    <property type="entry name" value="HTH_ARAC_FAMILY_2"/>
    <property type="match status" value="1"/>
</dbReference>
<sequence length="303" mass="32504">MDPLSDILRLLRPKSSITAGLDAGGDWAIRFDDQVGRIKCYALIRGACWLALEGEAAPVHLQAGECFVLPRGISFRLASDLSLPAETAAEVFAPARGGGRAVLNGGGMLLVGSRFEVDPGARILLQSLPAILHLRSVRAQSGLRWSIERLMAEQREARPGAAFAADHLAQMMLLEAMRAALESGPPAGQGWFAALADPQLRLALGAIHADPARSWTLAELGRAAGLSRSVLAERFHRSVGETPMRYLTRWRMALAAEELRIPGRTLAQIAPALGYGSEAAFSTAFTRVMGKSPRRYASEAGML</sequence>
<dbReference type="PANTHER" id="PTHR46796">
    <property type="entry name" value="HTH-TYPE TRANSCRIPTIONAL ACTIVATOR RHAS-RELATED"/>
    <property type="match status" value="1"/>
</dbReference>
<protein>
    <submittedName>
        <fullName evidence="5">Transcriptional regulator, AraC family</fullName>
    </submittedName>
</protein>
<evidence type="ECO:0000256" key="2">
    <source>
        <dbReference type="ARBA" id="ARBA00023125"/>
    </source>
</evidence>
<keyword evidence="6" id="KW-1185">Reference proteome</keyword>
<dbReference type="RefSeq" id="WP_020952460.1">
    <property type="nucleotide sequence ID" value="NC_022049.1"/>
</dbReference>
<dbReference type="SMART" id="SM00342">
    <property type="entry name" value="HTH_ARAC"/>
    <property type="match status" value="1"/>
</dbReference>
<dbReference type="PANTHER" id="PTHR46796:SF7">
    <property type="entry name" value="ARAC FAMILY TRANSCRIPTIONAL REGULATOR"/>
    <property type="match status" value="1"/>
</dbReference>
<dbReference type="OrthoDB" id="9783876at2"/>
<geneLocation type="plasmid" evidence="5 6">
    <name>pAMI4</name>
</geneLocation>
<dbReference type="SUPFAM" id="SSF46689">
    <property type="entry name" value="Homeodomain-like"/>
    <property type="match status" value="2"/>
</dbReference>
<dbReference type="Proteomes" id="UP000015480">
    <property type="component" value="Plasmid pAMI4"/>
</dbReference>
<dbReference type="InterPro" id="IPR018060">
    <property type="entry name" value="HTH_AraC"/>
</dbReference>
<evidence type="ECO:0000313" key="5">
    <source>
        <dbReference type="EMBL" id="AGT10976.1"/>
    </source>
</evidence>
<evidence type="ECO:0000313" key="6">
    <source>
        <dbReference type="Proteomes" id="UP000015480"/>
    </source>
</evidence>
<dbReference type="KEGG" id="pami:JCM7686_pAMI4p286"/>
<dbReference type="InterPro" id="IPR050204">
    <property type="entry name" value="AraC_XylS_family_regulators"/>
</dbReference>
<keyword evidence="1" id="KW-0805">Transcription regulation</keyword>
<dbReference type="Pfam" id="PF12852">
    <property type="entry name" value="Cupin_6"/>
    <property type="match status" value="1"/>
</dbReference>
<proteinExistence type="predicted"/>
<dbReference type="GO" id="GO:0003700">
    <property type="term" value="F:DNA-binding transcription factor activity"/>
    <property type="evidence" value="ECO:0007669"/>
    <property type="project" value="InterPro"/>
</dbReference>
<organism evidence="5 6">
    <name type="scientific">Paracoccus aminophilus JCM 7686</name>
    <dbReference type="NCBI Taxonomy" id="1367847"/>
    <lineage>
        <taxon>Bacteria</taxon>
        <taxon>Pseudomonadati</taxon>
        <taxon>Pseudomonadota</taxon>
        <taxon>Alphaproteobacteria</taxon>
        <taxon>Rhodobacterales</taxon>
        <taxon>Paracoccaceae</taxon>
        <taxon>Paracoccus</taxon>
    </lineage>
</organism>
<gene>
    <name evidence="5" type="ORF">JCM7686_pAMI4p286</name>
</gene>
<dbReference type="InterPro" id="IPR009057">
    <property type="entry name" value="Homeodomain-like_sf"/>
</dbReference>
<dbReference type="EMBL" id="CP006652">
    <property type="protein sequence ID" value="AGT10976.1"/>
    <property type="molecule type" value="Genomic_DNA"/>
</dbReference>
<dbReference type="AlphaFoldDB" id="S5Z0I4"/>
<dbReference type="PATRIC" id="fig|1367847.3.peg.3931"/>
<keyword evidence="5" id="KW-0614">Plasmid</keyword>
<feature type="domain" description="HTH araC/xylS-type" evidence="4">
    <location>
        <begin position="201"/>
        <end position="299"/>
    </location>
</feature>
<keyword evidence="2" id="KW-0238">DNA-binding</keyword>
<keyword evidence="3" id="KW-0804">Transcription</keyword>
<dbReference type="eggNOG" id="COG2207">
    <property type="taxonomic scope" value="Bacteria"/>
</dbReference>
<dbReference type="Pfam" id="PF12833">
    <property type="entry name" value="HTH_18"/>
    <property type="match status" value="1"/>
</dbReference>